<dbReference type="PROSITE" id="PS50925">
    <property type="entry name" value="BLUF"/>
    <property type="match status" value="1"/>
</dbReference>
<dbReference type="Gene3D" id="3.30.70.100">
    <property type="match status" value="1"/>
</dbReference>
<feature type="domain" description="BLUF" evidence="1">
    <location>
        <begin position="3"/>
        <end position="94"/>
    </location>
</feature>
<reference evidence="2" key="1">
    <citation type="submission" date="2021-02" db="EMBL/GenBank/DDBJ databases">
        <title>Genome sequence of Rhodospirillales sp. strain TMPK1 isolated from soil.</title>
        <authorList>
            <person name="Nakai R."/>
            <person name="Kusada H."/>
            <person name="Tamaki H."/>
        </authorList>
    </citation>
    <scope>NUCLEOTIDE SEQUENCE</scope>
    <source>
        <strain evidence="2">TMPK1</strain>
    </source>
</reference>
<keyword evidence="3" id="KW-1185">Reference proteome</keyword>
<dbReference type="Pfam" id="PF04940">
    <property type="entry name" value="BLUF"/>
    <property type="match status" value="1"/>
</dbReference>
<dbReference type="Proteomes" id="UP000681075">
    <property type="component" value="Unassembled WGS sequence"/>
</dbReference>
<dbReference type="EMBL" id="BOPV01000001">
    <property type="protein sequence ID" value="GIL41520.1"/>
    <property type="molecule type" value="Genomic_DNA"/>
</dbReference>
<name>A0A8S8XL32_9PROT</name>
<dbReference type="GO" id="GO:0009882">
    <property type="term" value="F:blue light photoreceptor activity"/>
    <property type="evidence" value="ECO:0007669"/>
    <property type="project" value="InterPro"/>
</dbReference>
<evidence type="ECO:0000259" key="1">
    <source>
        <dbReference type="PROSITE" id="PS50925"/>
    </source>
</evidence>
<organism evidence="2 3">
    <name type="scientific">Roseiterribacter gracilis</name>
    <dbReference type="NCBI Taxonomy" id="2812848"/>
    <lineage>
        <taxon>Bacteria</taxon>
        <taxon>Pseudomonadati</taxon>
        <taxon>Pseudomonadota</taxon>
        <taxon>Alphaproteobacteria</taxon>
        <taxon>Rhodospirillales</taxon>
        <taxon>Roseiterribacteraceae</taxon>
        <taxon>Roseiterribacter</taxon>
    </lineage>
</organism>
<dbReference type="InterPro" id="IPR007024">
    <property type="entry name" value="BLUF_domain"/>
</dbReference>
<proteinExistence type="predicted"/>
<sequence length="150" mass="16742">MLLLRIVYVSTATRPLSAATLDAMLVLCRVRNRDDGVTGLLLCAGDQFMQAIEGPPGAVNDLRGRLLADRRHQAYRELLRQDTPARMFPDWSMEFRRIDGQMPAGFRLLVDRAVRHGPAASDAAVREVERFLEEFRTHGAAHFPAITGNA</sequence>
<evidence type="ECO:0000313" key="2">
    <source>
        <dbReference type="EMBL" id="GIL41520.1"/>
    </source>
</evidence>
<dbReference type="SUPFAM" id="SSF54975">
    <property type="entry name" value="Acylphosphatase/BLUF domain-like"/>
    <property type="match status" value="1"/>
</dbReference>
<dbReference type="SMART" id="SM01034">
    <property type="entry name" value="BLUF"/>
    <property type="match status" value="1"/>
</dbReference>
<dbReference type="RefSeq" id="WP_420245029.1">
    <property type="nucleotide sequence ID" value="NZ_BOPV01000001.1"/>
</dbReference>
<accession>A0A8S8XL32</accession>
<dbReference type="InterPro" id="IPR036046">
    <property type="entry name" value="Acylphosphatase-like_dom_sf"/>
</dbReference>
<protein>
    <recommendedName>
        <fullName evidence="1">BLUF domain-containing protein</fullName>
    </recommendedName>
</protein>
<evidence type="ECO:0000313" key="3">
    <source>
        <dbReference type="Proteomes" id="UP000681075"/>
    </source>
</evidence>
<comment type="caution">
    <text evidence="2">The sequence shown here is derived from an EMBL/GenBank/DDBJ whole genome shotgun (WGS) entry which is preliminary data.</text>
</comment>
<dbReference type="GO" id="GO:0071949">
    <property type="term" value="F:FAD binding"/>
    <property type="evidence" value="ECO:0007669"/>
    <property type="project" value="InterPro"/>
</dbReference>
<gene>
    <name evidence="2" type="ORF">TMPK1_37570</name>
</gene>
<dbReference type="AlphaFoldDB" id="A0A8S8XL32"/>